<dbReference type="HOGENOM" id="CLU_089393_0_0_1"/>
<dbReference type="PANTHER" id="PTHR37451:SF1">
    <property type="entry name" value="MARVEL DOMAIN-CONTAINING PROTEIN"/>
    <property type="match status" value="1"/>
</dbReference>
<dbReference type="EMBL" id="AOGT01001973">
    <property type="protein sequence ID" value="EMG46527.1"/>
    <property type="molecule type" value="Genomic_DNA"/>
</dbReference>
<feature type="transmembrane region" description="Helical" evidence="6">
    <location>
        <begin position="126"/>
        <end position="145"/>
    </location>
</feature>
<evidence type="ECO:0000313" key="8">
    <source>
        <dbReference type="EMBL" id="EMG46527.1"/>
    </source>
</evidence>
<comment type="caution">
    <text evidence="8">The sequence shown here is derived from an EMBL/GenBank/DDBJ whole genome shotgun (WGS) entry which is preliminary data.</text>
</comment>
<dbReference type="OrthoDB" id="2117453at2759"/>
<evidence type="ECO:0000256" key="3">
    <source>
        <dbReference type="ARBA" id="ARBA00022989"/>
    </source>
</evidence>
<dbReference type="Pfam" id="PF01284">
    <property type="entry name" value="MARVEL"/>
    <property type="match status" value="1"/>
</dbReference>
<dbReference type="OMA" id="VFYLSAM"/>
<evidence type="ECO:0000256" key="4">
    <source>
        <dbReference type="ARBA" id="ARBA00023136"/>
    </source>
</evidence>
<evidence type="ECO:0000313" key="9">
    <source>
        <dbReference type="Proteomes" id="UP000011777"/>
    </source>
</evidence>
<comment type="subcellular location">
    <subcellularLocation>
        <location evidence="1">Membrane</location>
        <topology evidence="1">Multi-pass membrane protein</topology>
    </subcellularLocation>
</comment>
<dbReference type="PANTHER" id="PTHR37451">
    <property type="entry name" value="MARVEL DOMAIN"/>
    <property type="match status" value="1"/>
</dbReference>
<keyword evidence="2 6" id="KW-0812">Transmembrane</keyword>
<evidence type="ECO:0000259" key="7">
    <source>
        <dbReference type="Pfam" id="PF01284"/>
    </source>
</evidence>
<protein>
    <recommendedName>
        <fullName evidence="7">MARVEL domain-containing protein</fullName>
    </recommendedName>
</protein>
<feature type="domain" description="MARVEL" evidence="7">
    <location>
        <begin position="7"/>
        <end position="138"/>
    </location>
</feature>
<organism evidence="8 9">
    <name type="scientific">Candida maltosa (strain Xu316)</name>
    <name type="common">Yeast</name>
    <dbReference type="NCBI Taxonomy" id="1245528"/>
    <lineage>
        <taxon>Eukaryota</taxon>
        <taxon>Fungi</taxon>
        <taxon>Dikarya</taxon>
        <taxon>Ascomycota</taxon>
        <taxon>Saccharomycotina</taxon>
        <taxon>Pichiomycetes</taxon>
        <taxon>Debaryomycetaceae</taxon>
        <taxon>Candida/Lodderomyces clade</taxon>
        <taxon>Candida</taxon>
    </lineage>
</organism>
<proteinExistence type="predicted"/>
<feature type="transmembrane region" description="Helical" evidence="6">
    <location>
        <begin position="42"/>
        <end position="65"/>
    </location>
</feature>
<dbReference type="Proteomes" id="UP000011777">
    <property type="component" value="Unassembled WGS sequence"/>
</dbReference>
<sequence length="229" mass="25196">MHWKQITTYAIRGTQFAFAVIDLGLAAGILAKWGTNFDRATYALVVGILNLLYIGYAEGLVPFVFKNQAPSFLILVCESIFTIFYLAAMGAVADVTNGCDAWGGFGYHSFWNDVCKLFQALTAFTLLNWLLFIASLVLFIIYSFIPEVKAYGFKHSFQNSTFEFGVIFAKQIVSEVTPADANAATENQNEEDASAGDKEEHEEPSAEDDVVVPANNGIPETNLEEDKTA</sequence>
<reference evidence="8 9" key="1">
    <citation type="submission" date="2013-02" db="EMBL/GenBank/DDBJ databases">
        <title>Genome sequence of Candida maltosa Xu316, a potential industrial strain for xylitol and ethanol production.</title>
        <authorList>
            <person name="Yu J."/>
            <person name="Wang Q."/>
            <person name="Geng X."/>
            <person name="Bao W."/>
            <person name="He P."/>
            <person name="Cai J."/>
        </authorList>
    </citation>
    <scope>NUCLEOTIDE SEQUENCE [LARGE SCALE GENOMIC DNA]</scope>
    <source>
        <strain evidence="9">Xu316</strain>
    </source>
</reference>
<feature type="transmembrane region" description="Helical" evidence="6">
    <location>
        <begin position="72"/>
        <end position="93"/>
    </location>
</feature>
<accession>M3HGX4</accession>
<dbReference type="STRING" id="1245528.M3HGX4"/>
<feature type="compositionally biased region" description="Basic and acidic residues" evidence="5">
    <location>
        <begin position="195"/>
        <end position="204"/>
    </location>
</feature>
<name>M3HGX4_CANMX</name>
<keyword evidence="3 6" id="KW-1133">Transmembrane helix</keyword>
<gene>
    <name evidence="8" type="ORF">G210_3225</name>
</gene>
<feature type="region of interest" description="Disordered" evidence="5">
    <location>
        <begin position="179"/>
        <end position="229"/>
    </location>
</feature>
<evidence type="ECO:0000256" key="6">
    <source>
        <dbReference type="SAM" id="Phobius"/>
    </source>
</evidence>
<evidence type="ECO:0000256" key="2">
    <source>
        <dbReference type="ARBA" id="ARBA00022692"/>
    </source>
</evidence>
<dbReference type="eggNOG" id="ENOG502S522">
    <property type="taxonomic scope" value="Eukaryota"/>
</dbReference>
<dbReference type="GO" id="GO:0016020">
    <property type="term" value="C:membrane"/>
    <property type="evidence" value="ECO:0007669"/>
    <property type="project" value="UniProtKB-SubCell"/>
</dbReference>
<keyword evidence="4 6" id="KW-0472">Membrane</keyword>
<evidence type="ECO:0000256" key="5">
    <source>
        <dbReference type="SAM" id="MobiDB-lite"/>
    </source>
</evidence>
<feature type="transmembrane region" description="Helical" evidence="6">
    <location>
        <begin position="9"/>
        <end position="30"/>
    </location>
</feature>
<dbReference type="AlphaFoldDB" id="M3HGX4"/>
<evidence type="ECO:0000256" key="1">
    <source>
        <dbReference type="ARBA" id="ARBA00004141"/>
    </source>
</evidence>
<keyword evidence="9" id="KW-1185">Reference proteome</keyword>
<dbReference type="InterPro" id="IPR008253">
    <property type="entry name" value="Marvel"/>
</dbReference>